<organism evidence="1 2">
    <name type="scientific">Paenibacillus agricola</name>
    <dbReference type="NCBI Taxonomy" id="2716264"/>
    <lineage>
        <taxon>Bacteria</taxon>
        <taxon>Bacillati</taxon>
        <taxon>Bacillota</taxon>
        <taxon>Bacilli</taxon>
        <taxon>Bacillales</taxon>
        <taxon>Paenibacillaceae</taxon>
        <taxon>Paenibacillus</taxon>
    </lineage>
</organism>
<proteinExistence type="predicted"/>
<gene>
    <name evidence="1" type="ORF">G9U52_30755</name>
</gene>
<evidence type="ECO:0000313" key="2">
    <source>
        <dbReference type="Proteomes" id="UP001165962"/>
    </source>
</evidence>
<dbReference type="Pfam" id="PF10002">
    <property type="entry name" value="DUF2243"/>
    <property type="match status" value="1"/>
</dbReference>
<dbReference type="InterPro" id="IPR018719">
    <property type="entry name" value="DUF2243_membrane"/>
</dbReference>
<name>A0ABX0JF90_9BACL</name>
<keyword evidence="2" id="KW-1185">Reference proteome</keyword>
<dbReference type="Proteomes" id="UP001165962">
    <property type="component" value="Unassembled WGS sequence"/>
</dbReference>
<protein>
    <submittedName>
        <fullName evidence="1">DUF2243 domain-containing protein</fullName>
    </submittedName>
</protein>
<dbReference type="EMBL" id="JAAOIW010000016">
    <property type="protein sequence ID" value="NHN34203.1"/>
    <property type="molecule type" value="Genomic_DNA"/>
</dbReference>
<sequence length="41" mass="4787">MGALDGIVFHQFLQWHHVVDHRRSIQSTSHIITSLFICENI</sequence>
<accession>A0ABX0JF90</accession>
<reference evidence="1" key="1">
    <citation type="submission" date="2020-03" db="EMBL/GenBank/DDBJ databases">
        <title>Draft sequencing of Paenibacilllus sp. S3N08.</title>
        <authorList>
            <person name="Kim D.-U."/>
        </authorList>
    </citation>
    <scope>NUCLEOTIDE SEQUENCE</scope>
    <source>
        <strain evidence="1">S3N08</strain>
    </source>
</reference>
<comment type="caution">
    <text evidence="1">The sequence shown here is derived from an EMBL/GenBank/DDBJ whole genome shotgun (WGS) entry which is preliminary data.</text>
</comment>
<evidence type="ECO:0000313" key="1">
    <source>
        <dbReference type="EMBL" id="NHN34203.1"/>
    </source>
</evidence>